<reference evidence="8" key="1">
    <citation type="journal article" date="2019" name="Int. J. Syst. Evol. Microbiol.">
        <title>The Global Catalogue of Microorganisms (GCM) 10K type strain sequencing project: providing services to taxonomists for standard genome sequencing and annotation.</title>
        <authorList>
            <consortium name="The Broad Institute Genomics Platform"/>
            <consortium name="The Broad Institute Genome Sequencing Center for Infectious Disease"/>
            <person name="Wu L."/>
            <person name="Ma J."/>
        </authorList>
    </citation>
    <scope>NUCLEOTIDE SEQUENCE [LARGE SCALE GENOMIC DNA]</scope>
    <source>
        <strain evidence="8">CGMCC 1.15342</strain>
    </source>
</reference>
<accession>A0ABQ1LIQ3</accession>
<evidence type="ECO:0000313" key="7">
    <source>
        <dbReference type="EMBL" id="GGC25175.1"/>
    </source>
</evidence>
<evidence type="ECO:0000313" key="8">
    <source>
        <dbReference type="Proteomes" id="UP000597338"/>
    </source>
</evidence>
<comment type="similarity">
    <text evidence="1">Belongs to the sigma-70 factor family. ECF subfamily.</text>
</comment>
<keyword evidence="2" id="KW-0805">Transcription regulation</keyword>
<protein>
    <submittedName>
        <fullName evidence="7">ECF RNA polymerase sigma factor SigR</fullName>
    </submittedName>
</protein>
<keyword evidence="8" id="KW-1185">Reference proteome</keyword>
<evidence type="ECO:0000256" key="4">
    <source>
        <dbReference type="ARBA" id="ARBA00023163"/>
    </source>
</evidence>
<dbReference type="PANTHER" id="PTHR43133">
    <property type="entry name" value="RNA POLYMERASE ECF-TYPE SIGMA FACTO"/>
    <property type="match status" value="1"/>
</dbReference>
<dbReference type="InterPro" id="IPR013324">
    <property type="entry name" value="RNA_pol_sigma_r3/r4-like"/>
</dbReference>
<dbReference type="InterPro" id="IPR039425">
    <property type="entry name" value="RNA_pol_sigma-70-like"/>
</dbReference>
<evidence type="ECO:0000259" key="6">
    <source>
        <dbReference type="Pfam" id="PF08281"/>
    </source>
</evidence>
<dbReference type="Proteomes" id="UP000597338">
    <property type="component" value="Unassembled WGS sequence"/>
</dbReference>
<keyword evidence="3" id="KW-0731">Sigma factor</keyword>
<sequence>MLNYFLIKNEAMNKIEFSNKVVQETGALTSYARYFTRDPENASDLVQDTLLKAFSYYNKFREGTNLQAWLYTILKNTFINYYRRKVKTNSLIVKSEALSSSDLYMSSLRNQAEGKFVMKDIEYALSKLSEEYYYPFTMYYEGYKYHEIAEQFQIPIGTVKTRIHMARQQLKKTLKPYAKAADRKV</sequence>
<dbReference type="Pfam" id="PF04542">
    <property type="entry name" value="Sigma70_r2"/>
    <property type="match status" value="1"/>
</dbReference>
<dbReference type="SUPFAM" id="SSF88659">
    <property type="entry name" value="Sigma3 and sigma4 domains of RNA polymerase sigma factors"/>
    <property type="match status" value="1"/>
</dbReference>
<organism evidence="7 8">
    <name type="scientific">Parapedobacter defluvii</name>
    <dbReference type="NCBI Taxonomy" id="2045106"/>
    <lineage>
        <taxon>Bacteria</taxon>
        <taxon>Pseudomonadati</taxon>
        <taxon>Bacteroidota</taxon>
        <taxon>Sphingobacteriia</taxon>
        <taxon>Sphingobacteriales</taxon>
        <taxon>Sphingobacteriaceae</taxon>
        <taxon>Parapedobacter</taxon>
    </lineage>
</organism>
<dbReference type="CDD" id="cd06171">
    <property type="entry name" value="Sigma70_r4"/>
    <property type="match status" value="1"/>
</dbReference>
<dbReference type="Gene3D" id="1.10.1740.10">
    <property type="match status" value="1"/>
</dbReference>
<dbReference type="Pfam" id="PF08281">
    <property type="entry name" value="Sigma70_r4_2"/>
    <property type="match status" value="1"/>
</dbReference>
<dbReference type="InterPro" id="IPR013249">
    <property type="entry name" value="RNA_pol_sigma70_r4_t2"/>
</dbReference>
<dbReference type="InterPro" id="IPR014284">
    <property type="entry name" value="RNA_pol_sigma-70_dom"/>
</dbReference>
<dbReference type="InterPro" id="IPR007627">
    <property type="entry name" value="RNA_pol_sigma70_r2"/>
</dbReference>
<feature type="domain" description="RNA polymerase sigma-70 region 2" evidence="5">
    <location>
        <begin position="27"/>
        <end position="86"/>
    </location>
</feature>
<name>A0ABQ1LIQ3_9SPHI</name>
<evidence type="ECO:0000256" key="1">
    <source>
        <dbReference type="ARBA" id="ARBA00010641"/>
    </source>
</evidence>
<evidence type="ECO:0000259" key="5">
    <source>
        <dbReference type="Pfam" id="PF04542"/>
    </source>
</evidence>
<dbReference type="NCBIfam" id="TIGR02937">
    <property type="entry name" value="sigma70-ECF"/>
    <property type="match status" value="1"/>
</dbReference>
<gene>
    <name evidence="7" type="primary">sigR</name>
    <name evidence="7" type="ORF">GCM10011386_16390</name>
</gene>
<dbReference type="InterPro" id="IPR036388">
    <property type="entry name" value="WH-like_DNA-bd_sf"/>
</dbReference>
<comment type="caution">
    <text evidence="7">The sequence shown here is derived from an EMBL/GenBank/DDBJ whole genome shotgun (WGS) entry which is preliminary data.</text>
</comment>
<dbReference type="Gene3D" id="1.10.10.10">
    <property type="entry name" value="Winged helix-like DNA-binding domain superfamily/Winged helix DNA-binding domain"/>
    <property type="match status" value="1"/>
</dbReference>
<feature type="domain" description="RNA polymerase sigma factor 70 region 4 type 2" evidence="6">
    <location>
        <begin position="120"/>
        <end position="170"/>
    </location>
</feature>
<dbReference type="EMBL" id="BMIK01000004">
    <property type="protein sequence ID" value="GGC25175.1"/>
    <property type="molecule type" value="Genomic_DNA"/>
</dbReference>
<dbReference type="InterPro" id="IPR013325">
    <property type="entry name" value="RNA_pol_sigma_r2"/>
</dbReference>
<evidence type="ECO:0000256" key="2">
    <source>
        <dbReference type="ARBA" id="ARBA00023015"/>
    </source>
</evidence>
<proteinExistence type="inferred from homology"/>
<dbReference type="PANTHER" id="PTHR43133:SF59">
    <property type="entry name" value="ECF RNA POLYMERASE SIGMA FACTOR SIGR"/>
    <property type="match status" value="1"/>
</dbReference>
<evidence type="ECO:0000256" key="3">
    <source>
        <dbReference type="ARBA" id="ARBA00023082"/>
    </source>
</evidence>
<keyword evidence="4" id="KW-0804">Transcription</keyword>
<dbReference type="SUPFAM" id="SSF88946">
    <property type="entry name" value="Sigma2 domain of RNA polymerase sigma factors"/>
    <property type="match status" value="1"/>
</dbReference>